<feature type="compositionally biased region" description="Low complexity" evidence="1">
    <location>
        <begin position="554"/>
        <end position="572"/>
    </location>
</feature>
<feature type="compositionally biased region" description="Low complexity" evidence="1">
    <location>
        <begin position="213"/>
        <end position="227"/>
    </location>
</feature>
<feature type="domain" description="YTH" evidence="2">
    <location>
        <begin position="351"/>
        <end position="486"/>
    </location>
</feature>
<accession>B0WVQ2</accession>
<dbReference type="InterPro" id="IPR045168">
    <property type="entry name" value="YTH_prot"/>
</dbReference>
<evidence type="ECO:0000313" key="5">
    <source>
        <dbReference type="Proteomes" id="UP000002320"/>
    </source>
</evidence>
<feature type="compositionally biased region" description="Low complexity" evidence="1">
    <location>
        <begin position="285"/>
        <end position="302"/>
    </location>
</feature>
<dbReference type="OrthoDB" id="306690at2759"/>
<feature type="compositionally biased region" description="Basic and acidic residues" evidence="1">
    <location>
        <begin position="612"/>
        <end position="626"/>
    </location>
</feature>
<feature type="compositionally biased region" description="Gly residues" evidence="1">
    <location>
        <begin position="1"/>
        <end position="15"/>
    </location>
</feature>
<dbReference type="EnsemblMetazoa" id="CPIJ011116-RA">
    <property type="protein sequence ID" value="CPIJ011116-PA"/>
    <property type="gene ID" value="CPIJ011116"/>
</dbReference>
<reference evidence="3" key="1">
    <citation type="submission" date="2007-03" db="EMBL/GenBank/DDBJ databases">
        <title>Annotation of Culex pipiens quinquefasciatus.</title>
        <authorList>
            <consortium name="The Broad Institute Genome Sequencing Platform"/>
            <person name="Atkinson P.W."/>
            <person name="Hemingway J."/>
            <person name="Christensen B.M."/>
            <person name="Higgs S."/>
            <person name="Kodira C."/>
            <person name="Hannick L."/>
            <person name="Megy K."/>
            <person name="O'Leary S."/>
            <person name="Pearson M."/>
            <person name="Haas B.J."/>
            <person name="Mauceli E."/>
            <person name="Wortman J.R."/>
            <person name="Lee N.H."/>
            <person name="Guigo R."/>
            <person name="Stanke M."/>
            <person name="Alvarado L."/>
            <person name="Amedeo P."/>
            <person name="Antoine C.H."/>
            <person name="Arensburger P."/>
            <person name="Bidwell S.L."/>
            <person name="Crawford M."/>
            <person name="Camaro F."/>
            <person name="Devon K."/>
            <person name="Engels R."/>
            <person name="Hammond M."/>
            <person name="Howarth C."/>
            <person name="Koehrsen M."/>
            <person name="Lawson D."/>
            <person name="Montgomery P."/>
            <person name="Nene V."/>
            <person name="Nusbaum C."/>
            <person name="Puiu D."/>
            <person name="Romero-Severson J."/>
            <person name="Severson D.W."/>
            <person name="Shumway M."/>
            <person name="Sisk P."/>
            <person name="Stolte C."/>
            <person name="Zeng Q."/>
            <person name="Eisenstadt E."/>
            <person name="Fraser-Liggett C."/>
            <person name="Strausberg R."/>
            <person name="Galagan J."/>
            <person name="Birren B."/>
            <person name="Collins F.H."/>
        </authorList>
    </citation>
    <scope>NUCLEOTIDE SEQUENCE [LARGE SCALE GENOMIC DNA]</scope>
    <source>
        <strain evidence="3">JHB</strain>
    </source>
</reference>
<dbReference type="PANTHER" id="PTHR12357:SF89">
    <property type="entry name" value="YTH DOMAIN-CONTAINING FAMILY PROTEIN"/>
    <property type="match status" value="1"/>
</dbReference>
<feature type="compositionally biased region" description="Basic and acidic residues" evidence="1">
    <location>
        <begin position="84"/>
        <end position="96"/>
    </location>
</feature>
<dbReference type="Proteomes" id="UP000002320">
    <property type="component" value="Unassembled WGS sequence"/>
</dbReference>
<name>B0WVQ2_CULQU</name>
<dbReference type="PROSITE" id="PS50882">
    <property type="entry name" value="YTH"/>
    <property type="match status" value="1"/>
</dbReference>
<dbReference type="STRING" id="7176.B0WVQ2"/>
<protein>
    <submittedName>
        <fullName evidence="3 4">YTH domain protein</fullName>
    </submittedName>
</protein>
<dbReference type="Gene3D" id="3.10.590.10">
    <property type="entry name" value="ph1033 like domains"/>
    <property type="match status" value="1"/>
</dbReference>
<dbReference type="Pfam" id="PF04146">
    <property type="entry name" value="YTH"/>
    <property type="match status" value="1"/>
</dbReference>
<sequence length="730" mass="80389">MNHGHAGAGATGGGYSQRKPYDDSSYQHRNHQGGGYHQGHDGIKNVEQGMQGMGLGGRGDRDVGNHHGNSSSAHGRGGGALSKSDQHHQQQKEAPKKMTWASIASQPAKPQVNTTSTTVKKKGMAPPPMVPGKHNMDIGTWDSPSKNGPGAAMVPTPTPPPIVPPPVIEPSPLAEPPAPNPPPAPTQQQQQNQSGGMMAHPPQQPRQDHRPYHQQQQGGPQNNRNNYSGPPPSYHHQQQQQQQQPPSMQQQQPPPQHPRQSKNHQRRPPPAADHGPRRETDQSITTPAGSTGTAAATSASVVQPPPPARSPTPSAAVAAEVAPAPVVINQLQSKNNYNPPTCDMLDTAHLARFFVIKSYSEDDIHRSIKYEIWCSTEHGNQRLDQAYREREEKGGMVYLFFSVNGSGHFCGIAQMMTAVDYNSISSVWSQDKWKGTFKVRWIYVKDVPNGQLRQVRLENNENKPITNSRDTQEVPNAKGLQALKIIHSYKHTMSIFDDFIHYEQRQLEEDTKKHEPPAPQYGRDGGRSYGDRGGSYGSGGYNKYNDRDGGGDGYNSRGYEARSYQSSGYNKGSYGGYNNRGGSQYGDRDRGGYQSYDRRNNNNNSGNGSNSGDDRDGNNYSDRHDGGGGGGGYQRSYGRPNRDYNYGRDENRGRNEFRSGDDGYRSRGPPPAASGSEVEGGHSITSSRSRRTHSGGRQQQRVASTFNHMNDLLSNCYYNNYYNYDNFYKI</sequence>
<evidence type="ECO:0000256" key="1">
    <source>
        <dbReference type="SAM" id="MobiDB-lite"/>
    </source>
</evidence>
<dbReference type="VEuPathDB" id="VectorBase:CQUJHB018282"/>
<dbReference type="HOGENOM" id="CLU_014772_0_0_1"/>
<evidence type="ECO:0000259" key="2">
    <source>
        <dbReference type="PROSITE" id="PS50882"/>
    </source>
</evidence>
<organism>
    <name type="scientific">Culex quinquefasciatus</name>
    <name type="common">Southern house mosquito</name>
    <name type="synonym">Culex pungens</name>
    <dbReference type="NCBI Taxonomy" id="7176"/>
    <lineage>
        <taxon>Eukaryota</taxon>
        <taxon>Metazoa</taxon>
        <taxon>Ecdysozoa</taxon>
        <taxon>Arthropoda</taxon>
        <taxon>Hexapoda</taxon>
        <taxon>Insecta</taxon>
        <taxon>Pterygota</taxon>
        <taxon>Neoptera</taxon>
        <taxon>Endopterygota</taxon>
        <taxon>Diptera</taxon>
        <taxon>Nematocera</taxon>
        <taxon>Culicoidea</taxon>
        <taxon>Culicidae</taxon>
        <taxon>Culicinae</taxon>
        <taxon>Culicini</taxon>
        <taxon>Culex</taxon>
        <taxon>Culex</taxon>
    </lineage>
</organism>
<feature type="region of interest" description="Disordered" evidence="1">
    <location>
        <begin position="508"/>
        <end position="699"/>
    </location>
</feature>
<dbReference type="GO" id="GO:1990247">
    <property type="term" value="F:N6-methyladenosine-containing RNA reader activity"/>
    <property type="evidence" value="ECO:0007669"/>
    <property type="project" value="TreeGrafter"/>
</dbReference>
<dbReference type="VEuPathDB" id="VectorBase:CPIJ011116"/>
<dbReference type="GO" id="GO:0005737">
    <property type="term" value="C:cytoplasm"/>
    <property type="evidence" value="ECO:0007669"/>
    <property type="project" value="TreeGrafter"/>
</dbReference>
<dbReference type="AlphaFoldDB" id="B0WVQ2"/>
<feature type="compositionally biased region" description="Low complexity" evidence="1">
    <location>
        <begin position="234"/>
        <end position="251"/>
    </location>
</feature>
<dbReference type="FunCoup" id="B0WVQ2">
    <property type="interactions" value="1865"/>
</dbReference>
<feature type="region of interest" description="Disordered" evidence="1">
    <location>
        <begin position="1"/>
        <end position="316"/>
    </location>
</feature>
<dbReference type="InterPro" id="IPR007275">
    <property type="entry name" value="YTH_domain"/>
</dbReference>
<feature type="compositionally biased region" description="Low complexity" evidence="1">
    <location>
        <begin position="601"/>
        <end position="611"/>
    </location>
</feature>
<feature type="compositionally biased region" description="Basic and acidic residues" evidence="1">
    <location>
        <begin position="586"/>
        <end position="600"/>
    </location>
</feature>
<evidence type="ECO:0000313" key="4">
    <source>
        <dbReference type="EnsemblMetazoa" id="CPIJ011116-PA"/>
    </source>
</evidence>
<gene>
    <name evidence="4" type="primary">6043890</name>
    <name evidence="3" type="ORF">CpipJ_CPIJ011116</name>
</gene>
<dbReference type="GO" id="GO:0003729">
    <property type="term" value="F:mRNA binding"/>
    <property type="evidence" value="ECO:0007669"/>
    <property type="project" value="TreeGrafter"/>
</dbReference>
<feature type="compositionally biased region" description="Gly residues" evidence="1">
    <location>
        <begin position="531"/>
        <end position="540"/>
    </location>
</feature>
<dbReference type="EMBL" id="DS232130">
    <property type="protein sequence ID" value="EDS35659.1"/>
    <property type="molecule type" value="Genomic_DNA"/>
</dbReference>
<dbReference type="CDD" id="cd21134">
    <property type="entry name" value="YTH"/>
    <property type="match status" value="1"/>
</dbReference>
<proteinExistence type="predicted"/>
<dbReference type="OMA" id="TANESYG"/>
<dbReference type="InParanoid" id="B0WVQ2"/>
<dbReference type="GO" id="GO:0061157">
    <property type="term" value="P:mRNA destabilization"/>
    <property type="evidence" value="ECO:0007669"/>
    <property type="project" value="TreeGrafter"/>
</dbReference>
<dbReference type="PANTHER" id="PTHR12357">
    <property type="entry name" value="YTH YT521-B HOMOLOGY DOMAIN-CONTAINING"/>
    <property type="match status" value="1"/>
</dbReference>
<dbReference type="eggNOG" id="KOG1901">
    <property type="taxonomic scope" value="Eukaryota"/>
</dbReference>
<feature type="compositionally biased region" description="Pro residues" evidence="1">
    <location>
        <begin position="156"/>
        <end position="185"/>
    </location>
</feature>
<evidence type="ECO:0000313" key="3">
    <source>
        <dbReference type="EMBL" id="EDS35659.1"/>
    </source>
</evidence>
<dbReference type="KEGG" id="cqu:CpipJ_CPIJ011116"/>
<keyword evidence="5" id="KW-1185">Reference proteome</keyword>
<reference evidence="4" key="2">
    <citation type="submission" date="2020-05" db="UniProtKB">
        <authorList>
            <consortium name="EnsemblMetazoa"/>
        </authorList>
    </citation>
    <scope>IDENTIFICATION</scope>
    <source>
        <strain evidence="4">JHB</strain>
    </source>
</reference>
<feature type="compositionally biased region" description="Basic and acidic residues" evidence="1">
    <location>
        <begin position="640"/>
        <end position="665"/>
    </location>
</feature>